<feature type="domain" description="TadE-like" evidence="2">
    <location>
        <begin position="17"/>
        <end position="59"/>
    </location>
</feature>
<protein>
    <submittedName>
        <fullName evidence="3">Pilus assembly protein TadE</fullName>
    </submittedName>
</protein>
<name>A0A255EMI5_9ACTN</name>
<dbReference type="AlphaFoldDB" id="A0A255EMI5"/>
<evidence type="ECO:0000313" key="3">
    <source>
        <dbReference type="EMBL" id="OYN90662.1"/>
    </source>
</evidence>
<evidence type="ECO:0000259" key="2">
    <source>
        <dbReference type="Pfam" id="PF07811"/>
    </source>
</evidence>
<sequence length="148" mass="15126">MIDQLATMPRPVRDERGSGAVEAALLVPVIVMMIALLAGGGRVWSARAQLADLAGDAVRLAAHADSSHQARADVAALVEASAAPAGCATVEIDLDLSDFGRTPGTAGTVTATLRCTADLTDLLLPGLPGSMVLDATAEAPLDTYRRHG</sequence>
<dbReference type="InterPro" id="IPR012495">
    <property type="entry name" value="TadE-like_dom"/>
</dbReference>
<keyword evidence="1" id="KW-1133">Transmembrane helix</keyword>
<keyword evidence="1" id="KW-0812">Transmembrane</keyword>
<dbReference type="RefSeq" id="WP_094449426.1">
    <property type="nucleotide sequence ID" value="NZ_NMVI01000003.1"/>
</dbReference>
<dbReference type="Pfam" id="PF07811">
    <property type="entry name" value="TadE"/>
    <property type="match status" value="1"/>
</dbReference>
<feature type="transmembrane region" description="Helical" evidence="1">
    <location>
        <begin position="20"/>
        <end position="39"/>
    </location>
</feature>
<reference evidence="3 4" key="1">
    <citation type="submission" date="2017-07" db="EMBL/GenBank/DDBJ databases">
        <title>Draft whole genome sequences of clinical Proprionibacteriaceae strains.</title>
        <authorList>
            <person name="Bernier A.-M."/>
            <person name="Bernard K."/>
            <person name="Domingo M.-C."/>
        </authorList>
    </citation>
    <scope>NUCLEOTIDE SEQUENCE [LARGE SCALE GENOMIC DNA]</scope>
    <source>
        <strain evidence="3 4">NML 160184</strain>
    </source>
</reference>
<comment type="caution">
    <text evidence="3">The sequence shown here is derived from an EMBL/GenBank/DDBJ whole genome shotgun (WGS) entry which is preliminary data.</text>
</comment>
<accession>A0A255EMI5</accession>
<proteinExistence type="predicted"/>
<keyword evidence="1" id="KW-0472">Membrane</keyword>
<dbReference type="Proteomes" id="UP000216533">
    <property type="component" value="Unassembled WGS sequence"/>
</dbReference>
<gene>
    <name evidence="3" type="ORF">CGZ92_00495</name>
</gene>
<dbReference type="EMBL" id="NMVI01000003">
    <property type="protein sequence ID" value="OYN90662.1"/>
    <property type="molecule type" value="Genomic_DNA"/>
</dbReference>
<evidence type="ECO:0000256" key="1">
    <source>
        <dbReference type="SAM" id="Phobius"/>
    </source>
</evidence>
<organism evidence="3 4">
    <name type="scientific">Parenemella sanctibonifatiensis</name>
    <dbReference type="NCBI Taxonomy" id="2016505"/>
    <lineage>
        <taxon>Bacteria</taxon>
        <taxon>Bacillati</taxon>
        <taxon>Actinomycetota</taxon>
        <taxon>Actinomycetes</taxon>
        <taxon>Propionibacteriales</taxon>
        <taxon>Propionibacteriaceae</taxon>
        <taxon>Parenemella</taxon>
    </lineage>
</organism>
<evidence type="ECO:0000313" key="4">
    <source>
        <dbReference type="Proteomes" id="UP000216533"/>
    </source>
</evidence>